<dbReference type="PROSITE" id="PS50109">
    <property type="entry name" value="HIS_KIN"/>
    <property type="match status" value="1"/>
</dbReference>
<dbReference type="CDD" id="cd00082">
    <property type="entry name" value="HisKA"/>
    <property type="match status" value="1"/>
</dbReference>
<evidence type="ECO:0000256" key="6">
    <source>
        <dbReference type="ARBA" id="ARBA00023012"/>
    </source>
</evidence>
<evidence type="ECO:0000256" key="3">
    <source>
        <dbReference type="ARBA" id="ARBA00022553"/>
    </source>
</evidence>
<feature type="domain" description="Histidine kinase" evidence="8">
    <location>
        <begin position="72"/>
        <end position="290"/>
    </location>
</feature>
<dbReference type="InterPro" id="IPR004358">
    <property type="entry name" value="Sig_transdc_His_kin-like_C"/>
</dbReference>
<keyword evidence="6" id="KW-0902">Two-component regulatory system</keyword>
<evidence type="ECO:0000256" key="7">
    <source>
        <dbReference type="SAM" id="Coils"/>
    </source>
</evidence>
<dbReference type="EMBL" id="LAZR01016591">
    <property type="protein sequence ID" value="KKM03841.1"/>
    <property type="molecule type" value="Genomic_DNA"/>
</dbReference>
<evidence type="ECO:0000259" key="8">
    <source>
        <dbReference type="PROSITE" id="PS50109"/>
    </source>
</evidence>
<dbReference type="FunFam" id="3.30.565.10:FF:000006">
    <property type="entry name" value="Sensor histidine kinase WalK"/>
    <property type="match status" value="1"/>
</dbReference>
<dbReference type="SUPFAM" id="SSF47384">
    <property type="entry name" value="Homodimeric domain of signal transducing histidine kinase"/>
    <property type="match status" value="1"/>
</dbReference>
<keyword evidence="3" id="KW-0597">Phosphoprotein</keyword>
<feature type="coiled-coil region" evidence="7">
    <location>
        <begin position="28"/>
        <end position="72"/>
    </location>
</feature>
<dbReference type="InterPro" id="IPR005467">
    <property type="entry name" value="His_kinase_dom"/>
</dbReference>
<evidence type="ECO:0000256" key="1">
    <source>
        <dbReference type="ARBA" id="ARBA00000085"/>
    </source>
</evidence>
<evidence type="ECO:0000313" key="9">
    <source>
        <dbReference type="EMBL" id="KKM03841.1"/>
    </source>
</evidence>
<dbReference type="PRINTS" id="PR00344">
    <property type="entry name" value="BCTRLSENSOR"/>
</dbReference>
<gene>
    <name evidence="9" type="ORF">LCGC14_1770370</name>
</gene>
<dbReference type="InterPro" id="IPR036890">
    <property type="entry name" value="HATPase_C_sf"/>
</dbReference>
<reference evidence="9" key="1">
    <citation type="journal article" date="2015" name="Nature">
        <title>Complex archaea that bridge the gap between prokaryotes and eukaryotes.</title>
        <authorList>
            <person name="Spang A."/>
            <person name="Saw J.H."/>
            <person name="Jorgensen S.L."/>
            <person name="Zaremba-Niedzwiedzka K."/>
            <person name="Martijn J."/>
            <person name="Lind A.E."/>
            <person name="van Eijk R."/>
            <person name="Schleper C."/>
            <person name="Guy L."/>
            <person name="Ettema T.J."/>
        </authorList>
    </citation>
    <scope>NUCLEOTIDE SEQUENCE</scope>
</reference>
<dbReference type="InterPro" id="IPR050736">
    <property type="entry name" value="Sensor_HK_Regulatory"/>
</dbReference>
<dbReference type="InterPro" id="IPR003661">
    <property type="entry name" value="HisK_dim/P_dom"/>
</dbReference>
<dbReference type="Gene3D" id="1.10.287.130">
    <property type="match status" value="1"/>
</dbReference>
<keyword evidence="7" id="KW-0175">Coiled coil</keyword>
<dbReference type="SMART" id="SM00387">
    <property type="entry name" value="HATPase_c"/>
    <property type="match status" value="1"/>
</dbReference>
<dbReference type="Pfam" id="PF02518">
    <property type="entry name" value="HATPase_c"/>
    <property type="match status" value="1"/>
</dbReference>
<keyword evidence="4" id="KW-0808">Transferase</keyword>
<comment type="caution">
    <text evidence="9">The sequence shown here is derived from an EMBL/GenBank/DDBJ whole genome shotgun (WGS) entry which is preliminary data.</text>
</comment>
<organism evidence="9">
    <name type="scientific">marine sediment metagenome</name>
    <dbReference type="NCBI Taxonomy" id="412755"/>
    <lineage>
        <taxon>unclassified sequences</taxon>
        <taxon>metagenomes</taxon>
        <taxon>ecological metagenomes</taxon>
    </lineage>
</organism>
<dbReference type="Gene3D" id="3.30.565.10">
    <property type="entry name" value="Histidine kinase-like ATPase, C-terminal domain"/>
    <property type="match status" value="1"/>
</dbReference>
<dbReference type="InterPro" id="IPR003594">
    <property type="entry name" value="HATPase_dom"/>
</dbReference>
<comment type="catalytic activity">
    <reaction evidence="1">
        <text>ATP + protein L-histidine = ADP + protein N-phospho-L-histidine.</text>
        <dbReference type="EC" id="2.7.13.3"/>
    </reaction>
</comment>
<proteinExistence type="predicted"/>
<dbReference type="PANTHER" id="PTHR43711">
    <property type="entry name" value="TWO-COMPONENT HISTIDINE KINASE"/>
    <property type="match status" value="1"/>
</dbReference>
<dbReference type="EC" id="2.7.13.3" evidence="2"/>
<dbReference type="SMART" id="SM00388">
    <property type="entry name" value="HisKA"/>
    <property type="match status" value="1"/>
</dbReference>
<name>A0A0F9JDG0_9ZZZZ</name>
<dbReference type="SUPFAM" id="SSF55874">
    <property type="entry name" value="ATPase domain of HSP90 chaperone/DNA topoisomerase II/histidine kinase"/>
    <property type="match status" value="1"/>
</dbReference>
<evidence type="ECO:0000256" key="4">
    <source>
        <dbReference type="ARBA" id="ARBA00022679"/>
    </source>
</evidence>
<dbReference type="PANTHER" id="PTHR43711:SF26">
    <property type="entry name" value="SENSOR HISTIDINE KINASE RCSC"/>
    <property type="match status" value="1"/>
</dbReference>
<dbReference type="InterPro" id="IPR036097">
    <property type="entry name" value="HisK_dim/P_sf"/>
</dbReference>
<sequence>MIECTKRSRPGCIKKEVHVKHITDIELVSEINRRLDEYNKALHDLKTLTRKLEQVNRKLQESEATKSNFLSNIRNEINNPLTSIMGLSRQLVSGDLDKSETLSVALNIFHEAFDLDFQLNNIFMAAEIEAGESPVGVSNIEIGHFIDRIINAFSHKIKDKDLSVKFDCEGGPELVFKTDPLKLRAIVMNLIANAVEFSIEGKPIRISAKNEDGRLVIAIADEGVGIANEEKELIFDRFRQIETGTQKSHRGHGLGLSVVKSLLNQMGGDIDFSCIAGQGCTFTVSVPEFVGDTPVDEYSEEGNEFIFGKEEEF</sequence>
<protein>
    <recommendedName>
        <fullName evidence="2">histidine kinase</fullName>
        <ecNumber evidence="2">2.7.13.3</ecNumber>
    </recommendedName>
</protein>
<accession>A0A0F9JDG0</accession>
<dbReference type="GO" id="GO:0000155">
    <property type="term" value="F:phosphorelay sensor kinase activity"/>
    <property type="evidence" value="ECO:0007669"/>
    <property type="project" value="InterPro"/>
</dbReference>
<evidence type="ECO:0000256" key="2">
    <source>
        <dbReference type="ARBA" id="ARBA00012438"/>
    </source>
</evidence>
<dbReference type="AlphaFoldDB" id="A0A0F9JDG0"/>
<keyword evidence="5" id="KW-0418">Kinase</keyword>
<evidence type="ECO:0000256" key="5">
    <source>
        <dbReference type="ARBA" id="ARBA00022777"/>
    </source>
</evidence>